<dbReference type="InterPro" id="IPR050250">
    <property type="entry name" value="Macrolide_Exporter_MacB"/>
</dbReference>
<sequence length="802" mass="91181">MFKNYLKVALRSLNKNRAYAIINILGLALGLTVTILVFLFIKDETSYDKHWSDSDRIYRVGINANMMGQTLSGPISPEPMAGALRTEFTDIETATRFQSIRQEILMRHEQTKVYIQNAARADSVFFKVFDYKFVHGDPETALKEDNAIVLSQEAARKLFGDKNAMGGIVNYDNRNDYIVKGIVEKPIGNSHFEFDMFLSQNGNNKIWMSNNHHTYFKLKEGANIITFKEEMDRNFMKKIAPQVERFAQMPLEEFMALGNAFEYHVMPLQDIHLNSNGDYEIRPNGNIMYIYVFIGIALLVILIAGINFMNLSTARSGKRAKEVGVRKVTGASRKMLIFQFLTESIIQSFIALFLAFILVELFLPGFNNILETNISLFNENLGQTIIFSLLITFIYGLFSGSYPAFFLSAFKPIAVLKGDFTKTKGGGMLRKALVVTQFTASTVLIIGMIIIFQQISFLHNKDIGFKGDQVIVVPVQTDQMTANFRNYKDIFLKNSNVLNVTRAAFYPGDNPNQNMFKFEGSSEYLPFWNMDVDYDFFETLDIQMAEGRKFNREMDNDSIPSYILNETAVKNLNIENPIGKRLGTSFGPNPENIIYGKVIGIVKDFHIEGFNQEIRPMLLSNSNNVWFAAFKIAPNNMNATIDYIESEWNKLEPSHPFRYTFLDQKFGALLRQQENFATMFLFLTILAIIISAMGLYGLSSYTAEQRTKEIGIRKVLGASVSQIMKMLTTDFMKLVLIANLFAWPITYLLAKDWLSNFSYQIDMPVLPYVFATVLALIIALITVSSQAYLAANSDPINALKYE</sequence>
<evidence type="ECO:0000256" key="1">
    <source>
        <dbReference type="ARBA" id="ARBA00004651"/>
    </source>
</evidence>
<organism evidence="9 10">
    <name type="scientific">Gilvirhabdus luticola</name>
    <dbReference type="NCBI Taxonomy" id="3079858"/>
    <lineage>
        <taxon>Bacteria</taxon>
        <taxon>Pseudomonadati</taxon>
        <taxon>Bacteroidota</taxon>
        <taxon>Flavobacteriia</taxon>
        <taxon>Flavobacteriales</taxon>
        <taxon>Flavobacteriaceae</taxon>
        <taxon>Gilvirhabdus</taxon>
    </lineage>
</organism>
<keyword evidence="2" id="KW-1003">Cell membrane</keyword>
<dbReference type="PANTHER" id="PTHR30572">
    <property type="entry name" value="MEMBRANE COMPONENT OF TRANSPORTER-RELATED"/>
    <property type="match status" value="1"/>
</dbReference>
<keyword evidence="4 6" id="KW-1133">Transmembrane helix</keyword>
<evidence type="ECO:0000259" key="7">
    <source>
        <dbReference type="Pfam" id="PF02687"/>
    </source>
</evidence>
<evidence type="ECO:0000256" key="3">
    <source>
        <dbReference type="ARBA" id="ARBA00022692"/>
    </source>
</evidence>
<comment type="caution">
    <text evidence="9">The sequence shown here is derived from an EMBL/GenBank/DDBJ whole genome shotgun (WGS) entry which is preliminary data.</text>
</comment>
<feature type="transmembrane region" description="Helical" evidence="6">
    <location>
        <begin position="770"/>
        <end position="791"/>
    </location>
</feature>
<feature type="transmembrane region" description="Helical" evidence="6">
    <location>
        <begin position="385"/>
        <end position="410"/>
    </location>
</feature>
<evidence type="ECO:0000313" key="9">
    <source>
        <dbReference type="EMBL" id="MDU8886942.1"/>
    </source>
</evidence>
<evidence type="ECO:0000256" key="6">
    <source>
        <dbReference type="SAM" id="Phobius"/>
    </source>
</evidence>
<dbReference type="EMBL" id="JAWHTF010000007">
    <property type="protein sequence ID" value="MDU8886942.1"/>
    <property type="molecule type" value="Genomic_DNA"/>
</dbReference>
<evidence type="ECO:0000313" key="10">
    <source>
        <dbReference type="Proteomes" id="UP001268651"/>
    </source>
</evidence>
<feature type="domain" description="MacB-like periplasmic core" evidence="8">
    <location>
        <begin position="21"/>
        <end position="232"/>
    </location>
</feature>
<keyword evidence="10" id="KW-1185">Reference proteome</keyword>
<keyword evidence="3 6" id="KW-0812">Transmembrane</keyword>
<protein>
    <submittedName>
        <fullName evidence="9">FtsX-like permease family protein</fullName>
    </submittedName>
</protein>
<proteinExistence type="predicted"/>
<evidence type="ECO:0000259" key="8">
    <source>
        <dbReference type="Pfam" id="PF12704"/>
    </source>
</evidence>
<feature type="transmembrane region" description="Helical" evidence="6">
    <location>
        <begin position="431"/>
        <end position="452"/>
    </location>
</feature>
<dbReference type="Pfam" id="PF12704">
    <property type="entry name" value="MacB_PCD"/>
    <property type="match status" value="1"/>
</dbReference>
<feature type="transmembrane region" description="Helical" evidence="6">
    <location>
        <begin position="676"/>
        <end position="698"/>
    </location>
</feature>
<dbReference type="PANTHER" id="PTHR30572:SF18">
    <property type="entry name" value="ABC-TYPE MACROLIDE FAMILY EXPORT SYSTEM PERMEASE COMPONENT 2"/>
    <property type="match status" value="1"/>
</dbReference>
<comment type="subcellular location">
    <subcellularLocation>
        <location evidence="1">Cell membrane</location>
        <topology evidence="1">Multi-pass membrane protein</topology>
    </subcellularLocation>
</comment>
<feature type="domain" description="ABC3 transporter permease C-terminal" evidence="7">
    <location>
        <begin position="295"/>
        <end position="402"/>
    </location>
</feature>
<reference evidence="9 10" key="1">
    <citation type="submission" date="2023-10" db="EMBL/GenBank/DDBJ databases">
        <title>Marimonas sp. nov. isolated from tidal mud flat.</title>
        <authorList>
            <person name="Jaincy N.J."/>
            <person name="Srinivasan S."/>
            <person name="Lee S.-S."/>
        </authorList>
    </citation>
    <scope>NUCLEOTIDE SEQUENCE [LARGE SCALE GENOMIC DNA]</scope>
    <source>
        <strain evidence="9 10">MJ-SS3</strain>
    </source>
</reference>
<name>A0ABU3U949_9FLAO</name>
<feature type="transmembrane region" description="Helical" evidence="6">
    <location>
        <begin position="336"/>
        <end position="359"/>
    </location>
</feature>
<feature type="domain" description="ABC3 transporter permease C-terminal" evidence="7">
    <location>
        <begin position="682"/>
        <end position="794"/>
    </location>
</feature>
<keyword evidence="5 6" id="KW-0472">Membrane</keyword>
<evidence type="ECO:0000256" key="5">
    <source>
        <dbReference type="ARBA" id="ARBA00023136"/>
    </source>
</evidence>
<dbReference type="RefSeq" id="WP_316663039.1">
    <property type="nucleotide sequence ID" value="NZ_JAWHTF010000007.1"/>
</dbReference>
<dbReference type="InterPro" id="IPR003838">
    <property type="entry name" value="ABC3_permease_C"/>
</dbReference>
<feature type="transmembrane region" description="Helical" evidence="6">
    <location>
        <begin position="731"/>
        <end position="750"/>
    </location>
</feature>
<dbReference type="Pfam" id="PF02687">
    <property type="entry name" value="FtsX"/>
    <property type="match status" value="2"/>
</dbReference>
<evidence type="ECO:0000256" key="2">
    <source>
        <dbReference type="ARBA" id="ARBA00022475"/>
    </source>
</evidence>
<dbReference type="InterPro" id="IPR025857">
    <property type="entry name" value="MacB_PCD"/>
</dbReference>
<evidence type="ECO:0000256" key="4">
    <source>
        <dbReference type="ARBA" id="ARBA00022989"/>
    </source>
</evidence>
<dbReference type="Proteomes" id="UP001268651">
    <property type="component" value="Unassembled WGS sequence"/>
</dbReference>
<feature type="transmembrane region" description="Helical" evidence="6">
    <location>
        <begin position="20"/>
        <end position="41"/>
    </location>
</feature>
<gene>
    <name evidence="9" type="ORF">RXV94_12280</name>
</gene>
<feature type="transmembrane region" description="Helical" evidence="6">
    <location>
        <begin position="288"/>
        <end position="309"/>
    </location>
</feature>
<accession>A0ABU3U949</accession>